<reference evidence="4 5" key="1">
    <citation type="submission" date="2021-01" db="EMBL/GenBank/DDBJ databases">
        <title>FDA dAtabase for Regulatory Grade micrObial Sequences (FDA-ARGOS): Supporting development and validation of Infectious Disease Dx tests.</title>
        <authorList>
            <person name="Nelson B."/>
            <person name="Plummer A."/>
            <person name="Tallon L."/>
            <person name="Sadzewicz L."/>
            <person name="Zhao X."/>
            <person name="Boylan J."/>
            <person name="Ott S."/>
            <person name="Bowen H."/>
            <person name="Vavikolanu K."/>
            <person name="Mehta A."/>
            <person name="Aluvathingal J."/>
            <person name="Nadendla S."/>
            <person name="Myers T."/>
            <person name="Yan Y."/>
            <person name="Sichtig H."/>
        </authorList>
    </citation>
    <scope>NUCLEOTIDE SEQUENCE [LARGE SCALE GENOMIC DNA]</scope>
    <source>
        <strain evidence="4 5">FDAARGOS_1161</strain>
    </source>
</reference>
<proteinExistence type="inferred from homology"/>
<dbReference type="Gene3D" id="1.20.120.450">
    <property type="entry name" value="dinb family like domain"/>
    <property type="match status" value="1"/>
</dbReference>
<dbReference type="Proteomes" id="UP000595254">
    <property type="component" value="Chromosome"/>
</dbReference>
<name>A0A974NP14_PERPY</name>
<evidence type="ECO:0000313" key="4">
    <source>
        <dbReference type="EMBL" id="QQT01192.1"/>
    </source>
</evidence>
<feature type="binding site" evidence="3">
    <location>
        <position position="132"/>
    </location>
    <ligand>
        <name>a divalent metal cation</name>
        <dbReference type="ChEBI" id="CHEBI:60240"/>
    </ligand>
</feature>
<dbReference type="AlphaFoldDB" id="A0A974NP14"/>
<evidence type="ECO:0000256" key="3">
    <source>
        <dbReference type="PIRSR" id="PIRSR607837-1"/>
    </source>
</evidence>
<evidence type="ECO:0000256" key="1">
    <source>
        <dbReference type="ARBA" id="ARBA00008635"/>
    </source>
</evidence>
<dbReference type="KEGG" id="ppsr:I6J18_04670"/>
<dbReference type="InterPro" id="IPR034660">
    <property type="entry name" value="DinB/YfiT-like"/>
</dbReference>
<keyword evidence="5" id="KW-1185">Reference proteome</keyword>
<dbReference type="GO" id="GO:0046872">
    <property type="term" value="F:metal ion binding"/>
    <property type="evidence" value="ECO:0007669"/>
    <property type="project" value="UniProtKB-KW"/>
</dbReference>
<dbReference type="EMBL" id="CP068053">
    <property type="protein sequence ID" value="QQT01192.1"/>
    <property type="molecule type" value="Genomic_DNA"/>
</dbReference>
<evidence type="ECO:0000256" key="2">
    <source>
        <dbReference type="ARBA" id="ARBA00022723"/>
    </source>
</evidence>
<evidence type="ECO:0000313" key="5">
    <source>
        <dbReference type="Proteomes" id="UP000595254"/>
    </source>
</evidence>
<dbReference type="SUPFAM" id="SSF109854">
    <property type="entry name" value="DinB/YfiT-like putative metalloenzymes"/>
    <property type="match status" value="1"/>
</dbReference>
<accession>A0A974NP14</accession>
<protein>
    <submittedName>
        <fullName evidence="4">DinB family protein</fullName>
    </submittedName>
</protein>
<keyword evidence="2 3" id="KW-0479">Metal-binding</keyword>
<gene>
    <name evidence="4" type="ORF">I6J18_04670</name>
</gene>
<organism evidence="4 5">
    <name type="scientific">Peribacillus psychrosaccharolyticus</name>
    <name type="common">Bacillus psychrosaccharolyticus</name>
    <dbReference type="NCBI Taxonomy" id="1407"/>
    <lineage>
        <taxon>Bacteria</taxon>
        <taxon>Bacillati</taxon>
        <taxon>Bacillota</taxon>
        <taxon>Bacilli</taxon>
        <taxon>Bacillales</taxon>
        <taxon>Bacillaceae</taxon>
        <taxon>Peribacillus</taxon>
    </lineage>
</organism>
<comment type="similarity">
    <text evidence="1">Belongs to the DinB family.</text>
</comment>
<sequence>MLSMTELLEILEGNRKLTIRTIEAFPEDELFTFTAVESMRPYSEMVQEVLGIETGYVRGIATSVWDWQPDQFDVQSKADLLAACHSVRNQTIELWEKITEERLALVESDPFFGPPTSHFSRLLYCLENEIHHRGQGFVYLRALGIEPPMFFER</sequence>
<dbReference type="InterPro" id="IPR007837">
    <property type="entry name" value="DinB"/>
</dbReference>
<dbReference type="Pfam" id="PF05163">
    <property type="entry name" value="DinB"/>
    <property type="match status" value="1"/>
</dbReference>
<dbReference type="RefSeq" id="WP_040375266.1">
    <property type="nucleotide sequence ID" value="NZ_CP068053.1"/>
</dbReference>